<proteinExistence type="predicted"/>
<feature type="transmembrane region" description="Helical" evidence="8">
    <location>
        <begin position="88"/>
        <end position="113"/>
    </location>
</feature>
<evidence type="ECO:0000256" key="4">
    <source>
        <dbReference type="ARBA" id="ARBA00022692"/>
    </source>
</evidence>
<keyword evidence="10" id="KW-1185">Reference proteome</keyword>
<accession>A0A7K1YEK5</accession>
<comment type="subcellular location">
    <subcellularLocation>
        <location evidence="1">Cell membrane</location>
        <topology evidence="1">Multi-pass membrane protein</topology>
    </subcellularLocation>
</comment>
<gene>
    <name evidence="9" type="ORF">GS399_17705</name>
</gene>
<keyword evidence="3" id="KW-0645">Protease</keyword>
<evidence type="ECO:0000256" key="1">
    <source>
        <dbReference type="ARBA" id="ARBA00004651"/>
    </source>
</evidence>
<dbReference type="NCBIfam" id="TIGR04178">
    <property type="entry name" value="exo_archaeo"/>
    <property type="match status" value="1"/>
</dbReference>
<dbReference type="Proteomes" id="UP000466586">
    <property type="component" value="Unassembled WGS sequence"/>
</dbReference>
<dbReference type="EMBL" id="WVHT01000010">
    <property type="protein sequence ID" value="MXV52811.1"/>
    <property type="molecule type" value="Genomic_DNA"/>
</dbReference>
<dbReference type="GO" id="GO:0006508">
    <property type="term" value="P:proteolysis"/>
    <property type="evidence" value="ECO:0007669"/>
    <property type="project" value="UniProtKB-KW"/>
</dbReference>
<evidence type="ECO:0000256" key="5">
    <source>
        <dbReference type="ARBA" id="ARBA00022801"/>
    </source>
</evidence>
<evidence type="ECO:0008006" key="11">
    <source>
        <dbReference type="Google" id="ProtNLM"/>
    </source>
</evidence>
<dbReference type="AlphaFoldDB" id="A0A7K1YEK5"/>
<dbReference type="GO" id="GO:0005886">
    <property type="term" value="C:plasma membrane"/>
    <property type="evidence" value="ECO:0007669"/>
    <property type="project" value="UniProtKB-SubCell"/>
</dbReference>
<evidence type="ECO:0000256" key="7">
    <source>
        <dbReference type="ARBA" id="ARBA00023136"/>
    </source>
</evidence>
<dbReference type="Pfam" id="PF09721">
    <property type="entry name" value="Exosortase_EpsH"/>
    <property type="match status" value="1"/>
</dbReference>
<keyword evidence="2" id="KW-1003">Cell membrane</keyword>
<evidence type="ECO:0000313" key="10">
    <source>
        <dbReference type="Proteomes" id="UP000466586"/>
    </source>
</evidence>
<evidence type="ECO:0000256" key="3">
    <source>
        <dbReference type="ARBA" id="ARBA00022670"/>
    </source>
</evidence>
<reference evidence="9 10" key="1">
    <citation type="submission" date="2019-11" db="EMBL/GenBank/DDBJ databases">
        <title>Pedobacter sp. HMF7647 Genome sequencing and assembly.</title>
        <authorList>
            <person name="Kang H."/>
            <person name="Kim H."/>
            <person name="Joh K."/>
        </authorList>
    </citation>
    <scope>NUCLEOTIDE SEQUENCE [LARGE SCALE GENOMIC DNA]</scope>
    <source>
        <strain evidence="9 10">HMF7647</strain>
    </source>
</reference>
<dbReference type="GO" id="GO:0008233">
    <property type="term" value="F:peptidase activity"/>
    <property type="evidence" value="ECO:0007669"/>
    <property type="project" value="UniProtKB-KW"/>
</dbReference>
<organism evidence="9 10">
    <name type="scientific">Hufsiella arboris</name>
    <dbReference type="NCBI Taxonomy" id="2695275"/>
    <lineage>
        <taxon>Bacteria</taxon>
        <taxon>Pseudomonadati</taxon>
        <taxon>Bacteroidota</taxon>
        <taxon>Sphingobacteriia</taxon>
        <taxon>Sphingobacteriales</taxon>
        <taxon>Sphingobacteriaceae</taxon>
        <taxon>Hufsiella</taxon>
    </lineage>
</organism>
<keyword evidence="4 8" id="KW-0812">Transmembrane</keyword>
<dbReference type="RefSeq" id="WP_160845989.1">
    <property type="nucleotide sequence ID" value="NZ_WVHT01000010.1"/>
</dbReference>
<keyword evidence="6 8" id="KW-1133">Transmembrane helix</keyword>
<keyword evidence="7 8" id="KW-0472">Membrane</keyword>
<evidence type="ECO:0000256" key="6">
    <source>
        <dbReference type="ARBA" id="ARBA00022989"/>
    </source>
</evidence>
<comment type="caution">
    <text evidence="9">The sequence shown here is derived from an EMBL/GenBank/DDBJ whole genome shotgun (WGS) entry which is preliminary data.</text>
</comment>
<feature type="transmembrane region" description="Helical" evidence="8">
    <location>
        <begin position="157"/>
        <end position="174"/>
    </location>
</feature>
<evidence type="ECO:0000256" key="2">
    <source>
        <dbReference type="ARBA" id="ARBA00022475"/>
    </source>
</evidence>
<keyword evidence="5" id="KW-0378">Hydrolase</keyword>
<sequence length="186" mass="21751">MLRNKWFKDPATRFAVLFLILFAGLYWFNLLYIGITAKGGLYFPFLDEHLNYIRWFRHILLFLSAKILSLLGYSSMTTDTVLSVPGHGGIILIYSCLGYGVMSFFTAFVLAWPKPFKDKWLFLVLGLILIQVLNIIRFVLLSLYWNKVSLGMDHHTLFNIVLYVILLGVMYWWIVRKDARIKKTVE</sequence>
<dbReference type="NCBIfam" id="NF046083">
    <property type="entry name" value="exosort_XrtY"/>
    <property type="match status" value="1"/>
</dbReference>
<evidence type="ECO:0000256" key="8">
    <source>
        <dbReference type="SAM" id="Phobius"/>
    </source>
</evidence>
<name>A0A7K1YEK5_9SPHI</name>
<dbReference type="InterPro" id="IPR026392">
    <property type="entry name" value="Exo/Archaeosortase_dom"/>
</dbReference>
<protein>
    <recommendedName>
        <fullName evidence="11">Exosortase/archaeosortase family protein</fullName>
    </recommendedName>
</protein>
<feature type="transmembrane region" description="Helical" evidence="8">
    <location>
        <begin position="120"/>
        <end position="145"/>
    </location>
</feature>
<evidence type="ECO:0000313" key="9">
    <source>
        <dbReference type="EMBL" id="MXV52811.1"/>
    </source>
</evidence>
<feature type="transmembrane region" description="Helical" evidence="8">
    <location>
        <begin position="12"/>
        <end position="35"/>
    </location>
</feature>
<dbReference type="InterPro" id="IPR019127">
    <property type="entry name" value="Exosortase"/>
</dbReference>